<dbReference type="InterPro" id="IPR016164">
    <property type="entry name" value="FAD-linked_Oxase-like_C"/>
</dbReference>
<dbReference type="Pfam" id="PF01565">
    <property type="entry name" value="FAD_binding_4"/>
    <property type="match status" value="1"/>
</dbReference>
<comment type="similarity">
    <text evidence="2">Belongs to the FAD-binding oxidoreductase/transferase type 4 family.</text>
</comment>
<dbReference type="Gene3D" id="1.10.45.10">
    <property type="entry name" value="Vanillyl-alcohol Oxidase, Chain A, domain 4"/>
    <property type="match status" value="1"/>
</dbReference>
<dbReference type="Pfam" id="PF02913">
    <property type="entry name" value="FAD-oxidase_C"/>
    <property type="match status" value="1"/>
</dbReference>
<dbReference type="OrthoDB" id="9767256at2"/>
<evidence type="ECO:0000256" key="3">
    <source>
        <dbReference type="ARBA" id="ARBA00022630"/>
    </source>
</evidence>
<keyword evidence="5" id="KW-0809">Transit peptide</keyword>
<evidence type="ECO:0000256" key="1">
    <source>
        <dbReference type="ARBA" id="ARBA00001974"/>
    </source>
</evidence>
<dbReference type="GO" id="GO:1903457">
    <property type="term" value="P:lactate catabolic process"/>
    <property type="evidence" value="ECO:0007669"/>
    <property type="project" value="TreeGrafter"/>
</dbReference>
<evidence type="ECO:0000259" key="8">
    <source>
        <dbReference type="PROSITE" id="PS51387"/>
    </source>
</evidence>
<feature type="domain" description="FAD-binding PCMH-type" evidence="8">
    <location>
        <begin position="54"/>
        <end position="231"/>
    </location>
</feature>
<keyword evidence="10" id="KW-1185">Reference proteome</keyword>
<sequence length="475" mass="51565">MIYWQSFSLINNSFQFFYVNNPPFFQELTAHLGERISVNADVLEAHGAGYSYHECMPPDAVVFPNTTEEVSGIVSICAKYGVPIIPFGAGTSIEGHVLALRGGICIDLREMNQVLEVNKDDMYVMVQAGVTRNQLDELLEGTGFFFPIGPGVNATLGGMASTRASGTNAVRYGTMKDNVLALTAVLPDGKIIKTGSKAKKSSAGYDLTRLLVGAEGTLGVITELTLKLHSEPETIYAAVCAFPTVEAAVATAIKTIQKGVPIAKIELLDAAMMRAINRYSSLDYEEVPTLFLEFHGAVAEVEAQILKVEVYAHSFGAAGFVWEKDEARRKRLWRARTDAAPSAMALRPGAKLMSTDVCVPISQLAKCIVDTQLDIEKMGIMAPILGHVGDGNFHLTILINPEYKEEFERAKALNERLVRRALAMGGTCTGEHGIGVGKLQYMALEHGSSLDMMRAIKHAIDPQNLMNPGKLLPEI</sequence>
<evidence type="ECO:0000256" key="4">
    <source>
        <dbReference type="ARBA" id="ARBA00022827"/>
    </source>
</evidence>
<dbReference type="GO" id="GO:0004458">
    <property type="term" value="F:D-lactate dehydrogenase (cytochrome) activity"/>
    <property type="evidence" value="ECO:0007669"/>
    <property type="project" value="UniProtKB-EC"/>
</dbReference>
<dbReference type="KEGG" id="run:DR864_05165"/>
<dbReference type="PROSITE" id="PS51387">
    <property type="entry name" value="FAD_PCMH"/>
    <property type="match status" value="1"/>
</dbReference>
<dbReference type="EMBL" id="CP030850">
    <property type="protein sequence ID" value="AXE17166.1"/>
    <property type="molecule type" value="Genomic_DNA"/>
</dbReference>
<dbReference type="PANTHER" id="PTHR11748">
    <property type="entry name" value="D-LACTATE DEHYDROGENASE"/>
    <property type="match status" value="1"/>
</dbReference>
<dbReference type="InterPro" id="IPR016169">
    <property type="entry name" value="FAD-bd_PCMH_sub2"/>
</dbReference>
<dbReference type="InterPro" id="IPR006094">
    <property type="entry name" value="Oxid_FAD_bind_N"/>
</dbReference>
<dbReference type="SUPFAM" id="SSF55103">
    <property type="entry name" value="FAD-linked oxidases, C-terminal domain"/>
    <property type="match status" value="1"/>
</dbReference>
<reference evidence="9 10" key="1">
    <citation type="submission" date="2018-07" db="EMBL/GenBank/DDBJ databases">
        <title>Genome sequencing of Runella.</title>
        <authorList>
            <person name="Baek M.-G."/>
            <person name="Yi H."/>
        </authorList>
    </citation>
    <scope>NUCLEOTIDE SEQUENCE [LARGE SCALE GENOMIC DNA]</scope>
    <source>
        <strain evidence="9 10">HYN0085</strain>
    </source>
</reference>
<dbReference type="FunFam" id="1.10.45.10:FF:000001">
    <property type="entry name" value="D-lactate dehydrogenase mitochondrial"/>
    <property type="match status" value="1"/>
</dbReference>
<dbReference type="Proteomes" id="UP000251993">
    <property type="component" value="Chromosome"/>
</dbReference>
<comment type="cofactor">
    <cofactor evidence="1">
        <name>FAD</name>
        <dbReference type="ChEBI" id="CHEBI:57692"/>
    </cofactor>
</comment>
<evidence type="ECO:0000256" key="2">
    <source>
        <dbReference type="ARBA" id="ARBA00008000"/>
    </source>
</evidence>
<name>A0A344TEU5_9BACT</name>
<dbReference type="Gene3D" id="3.30.70.2740">
    <property type="match status" value="1"/>
</dbReference>
<evidence type="ECO:0000256" key="7">
    <source>
        <dbReference type="ARBA" id="ARBA00038897"/>
    </source>
</evidence>
<evidence type="ECO:0000256" key="6">
    <source>
        <dbReference type="ARBA" id="ARBA00023002"/>
    </source>
</evidence>
<dbReference type="FunFam" id="3.30.70.2740:FF:000001">
    <property type="entry name" value="D-lactate dehydrogenase mitochondrial"/>
    <property type="match status" value="1"/>
</dbReference>
<dbReference type="FunFam" id="3.30.43.10:FF:000010">
    <property type="entry name" value="probable D-lactate dehydrogenase, mitochondrial"/>
    <property type="match status" value="1"/>
</dbReference>
<dbReference type="InterPro" id="IPR004113">
    <property type="entry name" value="FAD-bd_oxidored_4_C"/>
</dbReference>
<keyword evidence="6" id="KW-0560">Oxidoreductase</keyword>
<dbReference type="AlphaFoldDB" id="A0A344TEU5"/>
<keyword evidence="4" id="KW-0274">FAD</keyword>
<evidence type="ECO:0000256" key="5">
    <source>
        <dbReference type="ARBA" id="ARBA00022946"/>
    </source>
</evidence>
<dbReference type="InterPro" id="IPR016171">
    <property type="entry name" value="Vanillyl_alc_oxidase_C-sub2"/>
</dbReference>
<dbReference type="GO" id="GO:0008720">
    <property type="term" value="F:D-lactate dehydrogenase (NAD+) activity"/>
    <property type="evidence" value="ECO:0007669"/>
    <property type="project" value="TreeGrafter"/>
</dbReference>
<dbReference type="InterPro" id="IPR016166">
    <property type="entry name" value="FAD-bd_PCMH"/>
</dbReference>
<dbReference type="SUPFAM" id="SSF56176">
    <property type="entry name" value="FAD-binding/transporter-associated domain-like"/>
    <property type="match status" value="1"/>
</dbReference>
<dbReference type="Gene3D" id="3.30.465.10">
    <property type="match status" value="1"/>
</dbReference>
<accession>A0A344TEU5</accession>
<organism evidence="9 10">
    <name type="scientific">Runella rosea</name>
    <dbReference type="NCBI Taxonomy" id="2259595"/>
    <lineage>
        <taxon>Bacteria</taxon>
        <taxon>Pseudomonadati</taxon>
        <taxon>Bacteroidota</taxon>
        <taxon>Cytophagia</taxon>
        <taxon>Cytophagales</taxon>
        <taxon>Spirosomataceae</taxon>
        <taxon>Runella</taxon>
    </lineage>
</organism>
<dbReference type="PANTHER" id="PTHR11748:SF111">
    <property type="entry name" value="D-LACTATE DEHYDROGENASE, MITOCHONDRIAL-RELATED"/>
    <property type="match status" value="1"/>
</dbReference>
<dbReference type="FunFam" id="3.30.465.10:FF:000016">
    <property type="entry name" value="probable D-lactate dehydrogenase, mitochondrial"/>
    <property type="match status" value="1"/>
</dbReference>
<evidence type="ECO:0000313" key="10">
    <source>
        <dbReference type="Proteomes" id="UP000251993"/>
    </source>
</evidence>
<protein>
    <recommendedName>
        <fullName evidence="7">D-lactate dehydrogenase (cytochrome)</fullName>
        <ecNumber evidence="7">1.1.2.4</ecNumber>
    </recommendedName>
</protein>
<dbReference type="GO" id="GO:0071949">
    <property type="term" value="F:FAD binding"/>
    <property type="evidence" value="ECO:0007669"/>
    <property type="project" value="InterPro"/>
</dbReference>
<keyword evidence="3" id="KW-0285">Flavoprotein</keyword>
<proteinExistence type="inferred from homology"/>
<dbReference type="InterPro" id="IPR036318">
    <property type="entry name" value="FAD-bd_PCMH-like_sf"/>
</dbReference>
<gene>
    <name evidence="9" type="ORF">DR864_05165</name>
</gene>
<dbReference type="EC" id="1.1.2.4" evidence="7"/>
<evidence type="ECO:0000313" key="9">
    <source>
        <dbReference type="EMBL" id="AXE17166.1"/>
    </source>
</evidence>